<dbReference type="Proteomes" id="UP001295444">
    <property type="component" value="Chromosome 03"/>
</dbReference>
<dbReference type="AlphaFoldDB" id="A0AAD1VZE7"/>
<evidence type="ECO:0000256" key="1">
    <source>
        <dbReference type="SAM" id="MobiDB-lite"/>
    </source>
</evidence>
<name>A0AAD1VZE7_PELCU</name>
<dbReference type="EMBL" id="OW240914">
    <property type="protein sequence ID" value="CAH2275690.1"/>
    <property type="molecule type" value="Genomic_DNA"/>
</dbReference>
<evidence type="ECO:0000313" key="3">
    <source>
        <dbReference type="Proteomes" id="UP001295444"/>
    </source>
</evidence>
<evidence type="ECO:0000313" key="2">
    <source>
        <dbReference type="EMBL" id="CAH2275690.1"/>
    </source>
</evidence>
<keyword evidence="3" id="KW-1185">Reference proteome</keyword>
<sequence length="75" mass="8631">MERIDVQDVQTGTGSDARNRKEDVERIHDLVERKPHGPSQIYTSNCIHMPALTTNLWDLFTTLSTNESHPEFSYT</sequence>
<protein>
    <submittedName>
        <fullName evidence="2">Uncharacterized protein</fullName>
    </submittedName>
</protein>
<feature type="region of interest" description="Disordered" evidence="1">
    <location>
        <begin position="1"/>
        <end position="22"/>
    </location>
</feature>
<organism evidence="2 3">
    <name type="scientific">Pelobates cultripes</name>
    <name type="common">Western spadefoot toad</name>
    <dbReference type="NCBI Taxonomy" id="61616"/>
    <lineage>
        <taxon>Eukaryota</taxon>
        <taxon>Metazoa</taxon>
        <taxon>Chordata</taxon>
        <taxon>Craniata</taxon>
        <taxon>Vertebrata</taxon>
        <taxon>Euteleostomi</taxon>
        <taxon>Amphibia</taxon>
        <taxon>Batrachia</taxon>
        <taxon>Anura</taxon>
        <taxon>Pelobatoidea</taxon>
        <taxon>Pelobatidae</taxon>
        <taxon>Pelobates</taxon>
    </lineage>
</organism>
<accession>A0AAD1VZE7</accession>
<reference evidence="2" key="1">
    <citation type="submission" date="2022-03" db="EMBL/GenBank/DDBJ databases">
        <authorList>
            <person name="Alioto T."/>
            <person name="Alioto T."/>
            <person name="Gomez Garrido J."/>
        </authorList>
    </citation>
    <scope>NUCLEOTIDE SEQUENCE</scope>
</reference>
<gene>
    <name evidence="2" type="ORF">PECUL_23A052865</name>
</gene>
<proteinExistence type="predicted"/>